<evidence type="ECO:0000313" key="7">
    <source>
        <dbReference type="EMBL" id="KAJ6746675.1"/>
    </source>
</evidence>
<dbReference type="Pfam" id="PF01566">
    <property type="entry name" value="Nramp"/>
    <property type="match status" value="1"/>
</dbReference>
<dbReference type="Proteomes" id="UP001151752">
    <property type="component" value="Chromosome 6"/>
</dbReference>
<comment type="subcellular location">
    <subcellularLocation>
        <location evidence="1">Membrane</location>
        <topology evidence="1">Multi-pass membrane protein</topology>
    </subcellularLocation>
</comment>
<evidence type="ECO:0000256" key="3">
    <source>
        <dbReference type="ARBA" id="ARBA00022692"/>
    </source>
</evidence>
<sequence length="220" mass="23778">METEFVNANHPLHFLRRALPAVGPGLLIAIGYVDPGKWAATVEGGARFGYDLVLPMLVFNFVSILCQYLSARIAVVTGKDLAQICSDEYDKWTCMFLGVQAALSVIALDLTMILGIAHGLNLLLGMDLSTCVFLAAVDAVLFPVFSALLERCKASFLSTCIAGFLLVLYFFGVLISQPEIPLPMNGMPTKLSEDSAFALMSLLGASIMPHNFFLHSSIVL</sequence>
<evidence type="ECO:0000256" key="4">
    <source>
        <dbReference type="ARBA" id="ARBA00022989"/>
    </source>
</evidence>
<evidence type="ECO:0000256" key="5">
    <source>
        <dbReference type="ARBA" id="ARBA00023136"/>
    </source>
</evidence>
<dbReference type="AlphaFoldDB" id="A0A9Q0VDB8"/>
<evidence type="ECO:0000313" key="8">
    <source>
        <dbReference type="Proteomes" id="UP001151752"/>
    </source>
</evidence>
<dbReference type="GO" id="GO:0005384">
    <property type="term" value="F:manganese ion transmembrane transporter activity"/>
    <property type="evidence" value="ECO:0007669"/>
    <property type="project" value="TreeGrafter"/>
</dbReference>
<evidence type="ECO:0000256" key="1">
    <source>
        <dbReference type="ARBA" id="ARBA00004141"/>
    </source>
</evidence>
<feature type="non-terminal residue" evidence="7">
    <location>
        <position position="220"/>
    </location>
</feature>
<keyword evidence="3 6" id="KW-0812">Transmembrane</keyword>
<feature type="transmembrane region" description="Helical" evidence="6">
    <location>
        <begin position="123"/>
        <end position="149"/>
    </location>
</feature>
<dbReference type="GO" id="GO:0005886">
    <property type="term" value="C:plasma membrane"/>
    <property type="evidence" value="ECO:0007669"/>
    <property type="project" value="TreeGrafter"/>
</dbReference>
<dbReference type="GO" id="GO:0034755">
    <property type="term" value="P:iron ion transmembrane transport"/>
    <property type="evidence" value="ECO:0007669"/>
    <property type="project" value="TreeGrafter"/>
</dbReference>
<organism evidence="7 8">
    <name type="scientific">Salix koriyanagi</name>
    <dbReference type="NCBI Taxonomy" id="2511006"/>
    <lineage>
        <taxon>Eukaryota</taxon>
        <taxon>Viridiplantae</taxon>
        <taxon>Streptophyta</taxon>
        <taxon>Embryophyta</taxon>
        <taxon>Tracheophyta</taxon>
        <taxon>Spermatophyta</taxon>
        <taxon>Magnoliopsida</taxon>
        <taxon>eudicotyledons</taxon>
        <taxon>Gunneridae</taxon>
        <taxon>Pentapetalae</taxon>
        <taxon>rosids</taxon>
        <taxon>fabids</taxon>
        <taxon>Malpighiales</taxon>
        <taxon>Salicaceae</taxon>
        <taxon>Saliceae</taxon>
        <taxon>Salix</taxon>
    </lineage>
</organism>
<feature type="transmembrane region" description="Helical" evidence="6">
    <location>
        <begin position="92"/>
        <end position="117"/>
    </location>
</feature>
<comment type="similarity">
    <text evidence="2">Belongs to the NRAMP (TC 2.A.55) family.</text>
</comment>
<feature type="transmembrane region" description="Helical" evidence="6">
    <location>
        <begin position="52"/>
        <end position="71"/>
    </location>
</feature>
<name>A0A9Q0VDB8_9ROSI</name>
<accession>A0A9Q0VDB8</accession>
<comment type="caution">
    <text evidence="7">The sequence shown here is derived from an EMBL/GenBank/DDBJ whole genome shotgun (WGS) entry which is preliminary data.</text>
</comment>
<dbReference type="NCBIfam" id="NF037982">
    <property type="entry name" value="Nramp_1"/>
    <property type="match status" value="1"/>
</dbReference>
<proteinExistence type="inferred from homology"/>
<feature type="transmembrane region" description="Helical" evidence="6">
    <location>
        <begin position="156"/>
        <end position="175"/>
    </location>
</feature>
<dbReference type="GO" id="GO:0015086">
    <property type="term" value="F:cadmium ion transmembrane transporter activity"/>
    <property type="evidence" value="ECO:0007669"/>
    <property type="project" value="TreeGrafter"/>
</dbReference>
<dbReference type="PRINTS" id="PR00447">
    <property type="entry name" value="NATRESASSCMP"/>
</dbReference>
<dbReference type="EMBL" id="JAPFFM010000009">
    <property type="protein sequence ID" value="KAJ6746675.1"/>
    <property type="molecule type" value="Genomic_DNA"/>
</dbReference>
<evidence type="ECO:0000256" key="2">
    <source>
        <dbReference type="ARBA" id="ARBA00009965"/>
    </source>
</evidence>
<feature type="transmembrane region" description="Helical" evidence="6">
    <location>
        <begin position="195"/>
        <end position="214"/>
    </location>
</feature>
<dbReference type="InterPro" id="IPR001046">
    <property type="entry name" value="NRAMP_fam"/>
</dbReference>
<keyword evidence="4 6" id="KW-1133">Transmembrane helix</keyword>
<protein>
    <submittedName>
        <fullName evidence="7">ETHYLENE-INSENSITIVE PROTEIN 2</fullName>
    </submittedName>
</protein>
<reference evidence="7" key="2">
    <citation type="journal article" date="2023" name="Int. J. Mol. Sci.">
        <title>De Novo Assembly and Annotation of 11 Diverse Shrub Willow (Salix) Genomes Reveals Novel Gene Organization in Sex-Linked Regions.</title>
        <authorList>
            <person name="Hyden B."/>
            <person name="Feng K."/>
            <person name="Yates T.B."/>
            <person name="Jawdy S."/>
            <person name="Cereghino C."/>
            <person name="Smart L.B."/>
            <person name="Muchero W."/>
        </authorList>
    </citation>
    <scope>NUCLEOTIDE SEQUENCE</scope>
    <source>
        <tissue evidence="7">Shoot tip</tissue>
    </source>
</reference>
<keyword evidence="8" id="KW-1185">Reference proteome</keyword>
<reference evidence="7" key="1">
    <citation type="submission" date="2022-11" db="EMBL/GenBank/DDBJ databases">
        <authorList>
            <person name="Hyden B.L."/>
            <person name="Feng K."/>
            <person name="Yates T."/>
            <person name="Jawdy S."/>
            <person name="Smart L.B."/>
            <person name="Muchero W."/>
        </authorList>
    </citation>
    <scope>NUCLEOTIDE SEQUENCE</scope>
    <source>
        <tissue evidence="7">Shoot tip</tissue>
    </source>
</reference>
<keyword evidence="5 6" id="KW-0472">Membrane</keyword>
<gene>
    <name evidence="7" type="ORF">OIU74_029196</name>
</gene>
<evidence type="ECO:0000256" key="6">
    <source>
        <dbReference type="SAM" id="Phobius"/>
    </source>
</evidence>
<dbReference type="PANTHER" id="PTHR11706:SF75">
    <property type="entry name" value="ETHYLENE-INSENSITIVE PROTEIN 2"/>
    <property type="match status" value="1"/>
</dbReference>
<dbReference type="PANTHER" id="PTHR11706">
    <property type="entry name" value="SOLUTE CARRIER PROTEIN FAMILY 11 MEMBER"/>
    <property type="match status" value="1"/>
</dbReference>